<sequence>MSLPNCPPRIPDGFSLRSKSSATPTATPTKPAASTTTPGAKDPTLSPSAPAVDLAWPETCDRAVGLFNTGNTCFLNSALQCLLHTGPLLRFVIAHDKDKCKTGDKFCMVCAFRQVTVQAHKSKSAFAPAPVTSRLQIIAKHMRRGRQEDSHEFLRYAIDAMQKSLMHGVPKKMEAKLSETTFIHKIFGGRLRSRINTKCEKCKKHVNAEKRFTVHEAPPVLTIHLKRFSPLGRKIGHHIIYDETLNLQPYMSKDAFGPTYTLYGVICHAGGGPNSGHYYAFVKSRLGKWFEMNDETVSPISGPPLNKKTAYILFYIRNKGQGLQAALKSGLNGVHKEKEGLVSGMKKRSRERGEDEEDDDVGEKVGASPTNFIGPLLPSPMPAEKSSSLLDSPTKKAKTHHHANGIEELSKLSKKADPQAEKIKQKIQAAKDANQAKAKKALAILESYDSSDIDGVEEDAEEMKAEKAVENSKGKGKARAIVESDEEEEGPDPEAPVSSPARPSSPPLSPKHAASSSPIASNNFYGPPKPKLNGKSHINGSTTTKPPSDDEISEDEDDDSDKPDKKPSSSPIKDKLHLYSRHLHSPSKVKHKKFMDRAKMRNNMDLNGRSHHGGGHGKGYVSPFSRIGSENSLVSKNGGGGGGRMNTYGKRKGRRPRGL</sequence>
<keyword evidence="3 7" id="KW-0645">Protease</keyword>
<feature type="compositionally biased region" description="Basic and acidic residues" evidence="8">
    <location>
        <begin position="404"/>
        <end position="424"/>
    </location>
</feature>
<proteinExistence type="inferred from homology"/>
<dbReference type="Gene3D" id="3.90.70.10">
    <property type="entry name" value="Cysteine proteinases"/>
    <property type="match status" value="2"/>
</dbReference>
<dbReference type="PANTHER" id="PTHR24006">
    <property type="entry name" value="UBIQUITIN CARBOXYL-TERMINAL HYDROLASE"/>
    <property type="match status" value="1"/>
</dbReference>
<evidence type="ECO:0000259" key="9">
    <source>
        <dbReference type="PROSITE" id="PS50235"/>
    </source>
</evidence>
<feature type="compositionally biased region" description="Basic residues" evidence="8">
    <location>
        <begin position="649"/>
        <end position="659"/>
    </location>
</feature>
<feature type="compositionally biased region" description="Acidic residues" evidence="8">
    <location>
        <begin position="449"/>
        <end position="461"/>
    </location>
</feature>
<keyword evidence="6 7" id="KW-0788">Thiol protease</keyword>
<feature type="compositionally biased region" description="Pro residues" evidence="8">
    <location>
        <begin position="1"/>
        <end position="10"/>
    </location>
</feature>
<feature type="compositionally biased region" description="Basic residues" evidence="8">
    <location>
        <begin position="578"/>
        <end position="594"/>
    </location>
</feature>
<feature type="compositionally biased region" description="Low complexity" evidence="8">
    <location>
        <begin position="426"/>
        <end position="444"/>
    </location>
</feature>
<dbReference type="InterPro" id="IPR001394">
    <property type="entry name" value="Peptidase_C19_UCH"/>
</dbReference>
<dbReference type="InterPro" id="IPR028889">
    <property type="entry name" value="USP"/>
</dbReference>
<dbReference type="Pfam" id="PF00443">
    <property type="entry name" value="UCH"/>
    <property type="match status" value="1"/>
</dbReference>
<dbReference type="InterPro" id="IPR018200">
    <property type="entry name" value="USP_CS"/>
</dbReference>
<dbReference type="GO" id="GO:0006508">
    <property type="term" value="P:proteolysis"/>
    <property type="evidence" value="ECO:0007669"/>
    <property type="project" value="UniProtKB-KW"/>
</dbReference>
<dbReference type="GO" id="GO:0004843">
    <property type="term" value="F:cysteine-type deubiquitinase activity"/>
    <property type="evidence" value="ECO:0007669"/>
    <property type="project" value="UniProtKB-UniRule"/>
</dbReference>
<evidence type="ECO:0000256" key="5">
    <source>
        <dbReference type="ARBA" id="ARBA00022801"/>
    </source>
</evidence>
<dbReference type="EMBL" id="JANIEX010000404">
    <property type="protein sequence ID" value="KAJ3567563.1"/>
    <property type="molecule type" value="Genomic_DNA"/>
</dbReference>
<dbReference type="PROSITE" id="PS50235">
    <property type="entry name" value="USP_3"/>
    <property type="match status" value="1"/>
</dbReference>
<dbReference type="GO" id="GO:0005634">
    <property type="term" value="C:nucleus"/>
    <property type="evidence" value="ECO:0007669"/>
    <property type="project" value="TreeGrafter"/>
</dbReference>
<keyword evidence="5 7" id="KW-0378">Hydrolase</keyword>
<dbReference type="AlphaFoldDB" id="A0AAD5VR96"/>
<feature type="region of interest" description="Disordered" evidence="8">
    <location>
        <begin position="338"/>
        <end position="659"/>
    </location>
</feature>
<feature type="compositionally biased region" description="Polar residues" evidence="8">
    <location>
        <begin position="514"/>
        <end position="524"/>
    </location>
</feature>
<evidence type="ECO:0000313" key="11">
    <source>
        <dbReference type="Proteomes" id="UP001213000"/>
    </source>
</evidence>
<accession>A0AAD5VR96</accession>
<dbReference type="InterPro" id="IPR050164">
    <property type="entry name" value="Peptidase_C19"/>
</dbReference>
<dbReference type="InterPro" id="IPR038765">
    <property type="entry name" value="Papain-like_cys_pep_sf"/>
</dbReference>
<gene>
    <name evidence="10" type="ORF">NP233_g6289</name>
</gene>
<organism evidence="10 11">
    <name type="scientific">Leucocoprinus birnbaumii</name>
    <dbReference type="NCBI Taxonomy" id="56174"/>
    <lineage>
        <taxon>Eukaryota</taxon>
        <taxon>Fungi</taxon>
        <taxon>Dikarya</taxon>
        <taxon>Basidiomycota</taxon>
        <taxon>Agaricomycotina</taxon>
        <taxon>Agaricomycetes</taxon>
        <taxon>Agaricomycetidae</taxon>
        <taxon>Agaricales</taxon>
        <taxon>Agaricineae</taxon>
        <taxon>Agaricaceae</taxon>
        <taxon>Leucocoprinus</taxon>
    </lineage>
</organism>
<reference evidence="10" key="1">
    <citation type="submission" date="2022-07" db="EMBL/GenBank/DDBJ databases">
        <title>Genome Sequence of Leucocoprinus birnbaumii.</title>
        <authorList>
            <person name="Buettner E."/>
        </authorList>
    </citation>
    <scope>NUCLEOTIDE SEQUENCE</scope>
    <source>
        <strain evidence="10">VT141</strain>
    </source>
</reference>
<evidence type="ECO:0000256" key="7">
    <source>
        <dbReference type="RuleBase" id="RU366025"/>
    </source>
</evidence>
<comment type="similarity">
    <text evidence="2 7">Belongs to the peptidase C19 family.</text>
</comment>
<protein>
    <recommendedName>
        <fullName evidence="7">Ubiquitin carboxyl-terminal hydrolase</fullName>
        <ecNumber evidence="7">3.4.19.12</ecNumber>
    </recommendedName>
</protein>
<evidence type="ECO:0000313" key="10">
    <source>
        <dbReference type="EMBL" id="KAJ3567563.1"/>
    </source>
</evidence>
<evidence type="ECO:0000256" key="4">
    <source>
        <dbReference type="ARBA" id="ARBA00022786"/>
    </source>
</evidence>
<evidence type="ECO:0000256" key="8">
    <source>
        <dbReference type="SAM" id="MobiDB-lite"/>
    </source>
</evidence>
<evidence type="ECO:0000256" key="1">
    <source>
        <dbReference type="ARBA" id="ARBA00000707"/>
    </source>
</evidence>
<dbReference type="GO" id="GO:0005829">
    <property type="term" value="C:cytosol"/>
    <property type="evidence" value="ECO:0007669"/>
    <property type="project" value="TreeGrafter"/>
</dbReference>
<dbReference type="GO" id="GO:0016579">
    <property type="term" value="P:protein deubiquitination"/>
    <property type="evidence" value="ECO:0007669"/>
    <property type="project" value="InterPro"/>
</dbReference>
<feature type="compositionally biased region" description="Low complexity" evidence="8">
    <location>
        <begin position="18"/>
        <end position="38"/>
    </location>
</feature>
<feature type="compositionally biased region" description="Acidic residues" evidence="8">
    <location>
        <begin position="483"/>
        <end position="492"/>
    </location>
</feature>
<name>A0AAD5VR96_9AGAR</name>
<feature type="compositionally biased region" description="Basic and acidic residues" evidence="8">
    <location>
        <begin position="562"/>
        <end position="577"/>
    </location>
</feature>
<dbReference type="FunFam" id="3.90.70.10:FF:000119">
    <property type="entry name" value="Ubiquitin specific peptidase 36"/>
    <property type="match status" value="1"/>
</dbReference>
<evidence type="ECO:0000256" key="2">
    <source>
        <dbReference type="ARBA" id="ARBA00009085"/>
    </source>
</evidence>
<dbReference type="PROSITE" id="PS00972">
    <property type="entry name" value="USP_1"/>
    <property type="match status" value="1"/>
</dbReference>
<feature type="compositionally biased region" description="Basic and acidic residues" evidence="8">
    <location>
        <begin position="462"/>
        <end position="473"/>
    </location>
</feature>
<feature type="region of interest" description="Disordered" evidence="8">
    <location>
        <begin position="1"/>
        <end position="49"/>
    </location>
</feature>
<dbReference type="SUPFAM" id="SSF54001">
    <property type="entry name" value="Cysteine proteinases"/>
    <property type="match status" value="1"/>
</dbReference>
<keyword evidence="11" id="KW-1185">Reference proteome</keyword>
<comment type="catalytic activity">
    <reaction evidence="1 7">
        <text>Thiol-dependent hydrolysis of ester, thioester, amide, peptide and isopeptide bonds formed by the C-terminal Gly of ubiquitin (a 76-residue protein attached to proteins as an intracellular targeting signal).</text>
        <dbReference type="EC" id="3.4.19.12"/>
    </reaction>
</comment>
<keyword evidence="4 7" id="KW-0833">Ubl conjugation pathway</keyword>
<evidence type="ECO:0000256" key="6">
    <source>
        <dbReference type="ARBA" id="ARBA00022807"/>
    </source>
</evidence>
<dbReference type="EC" id="3.4.19.12" evidence="7"/>
<evidence type="ECO:0000256" key="3">
    <source>
        <dbReference type="ARBA" id="ARBA00022670"/>
    </source>
</evidence>
<dbReference type="Proteomes" id="UP001213000">
    <property type="component" value="Unassembled WGS sequence"/>
</dbReference>
<dbReference type="PROSITE" id="PS00973">
    <property type="entry name" value="USP_2"/>
    <property type="match status" value="1"/>
</dbReference>
<dbReference type="PANTHER" id="PTHR24006:SF758">
    <property type="entry name" value="UBIQUITIN CARBOXYL-TERMINAL HYDROLASE 36"/>
    <property type="match status" value="1"/>
</dbReference>
<feature type="compositionally biased region" description="Acidic residues" evidence="8">
    <location>
        <begin position="549"/>
        <end position="561"/>
    </location>
</feature>
<feature type="domain" description="USP" evidence="9">
    <location>
        <begin position="64"/>
        <end position="318"/>
    </location>
</feature>
<comment type="caution">
    <text evidence="10">The sequence shown here is derived from an EMBL/GenBank/DDBJ whole genome shotgun (WGS) entry which is preliminary data.</text>
</comment>